<keyword evidence="6" id="KW-0472">Membrane</keyword>
<sequence>MSTNETSSKMHPKVREAQEQMDSGRLSRREFVRYAALLGVGAGAAYAMAGLPSPAVAQDAANLPFPADDANAKAGGILKVAMQVQKIDDPATFSWTQASNQTRHMLEYLAMTGPDNVTRPMLAERWEASEDLKTWTFYLRKGVKWHNGDDFTAEDVKFNFERWTNPDLGSSNIGLSSVSAMVEDKDGKKSLIDGAIEIVDDHTIRFNLTKPVLSFPEDMYNYPTAIVHRGFKPPLDSSMNGTGAYTITENVVGDRCILKKVTEVGGQPFEYWGGTVFLDEIHYYNFDADNQLTAFAGQSVDAIYDFGVEQMELAKAIDGNIIAARTAQCLCCRMRVDAEPFTDERVRKAVTMAIDNAAIKPLVYPEGGDVGENHHVAPVHPDYQALAPLTRDVEGAKALLAEAGHPDGITLTIDVGNTDGPWHQTAAEAMRDQLKDAGITLNINVIPASKYWEIWTQTPFGATAWTHRPLGTMVMSLGYRTGVPWNESGFASPEFDAALDEAEATLDVEARKGLLAKAAQILQDASVMVMPIWRPVYCMASKSVNGYPAHPTQYHQFNKVWMS</sequence>
<feature type="region of interest" description="Disordered" evidence="5">
    <location>
        <begin position="1"/>
        <end position="23"/>
    </location>
</feature>
<keyword evidence="6" id="KW-1133">Transmembrane helix</keyword>
<name>A0A285S7K2_9HYPH</name>
<dbReference type="SUPFAM" id="SSF53850">
    <property type="entry name" value="Periplasmic binding protein-like II"/>
    <property type="match status" value="1"/>
</dbReference>
<dbReference type="InterPro" id="IPR006311">
    <property type="entry name" value="TAT_signal"/>
</dbReference>
<evidence type="ECO:0000256" key="6">
    <source>
        <dbReference type="SAM" id="Phobius"/>
    </source>
</evidence>
<keyword evidence="6" id="KW-0812">Transmembrane</keyword>
<reference evidence="8 9" key="1">
    <citation type="submission" date="2017-08" db="EMBL/GenBank/DDBJ databases">
        <authorList>
            <person name="de Groot N.N."/>
        </authorList>
    </citation>
    <scope>NUCLEOTIDE SEQUENCE [LARGE SCALE GENOMIC DNA]</scope>
    <source>
        <strain evidence="8 9">USBA 352</strain>
    </source>
</reference>
<organism evidence="8 9">
    <name type="scientific">Stappia indica</name>
    <dbReference type="NCBI Taxonomy" id="538381"/>
    <lineage>
        <taxon>Bacteria</taxon>
        <taxon>Pseudomonadati</taxon>
        <taxon>Pseudomonadota</taxon>
        <taxon>Alphaproteobacteria</taxon>
        <taxon>Hyphomicrobiales</taxon>
        <taxon>Stappiaceae</taxon>
        <taxon>Stappia</taxon>
    </lineage>
</organism>
<evidence type="ECO:0000259" key="7">
    <source>
        <dbReference type="Pfam" id="PF00496"/>
    </source>
</evidence>
<dbReference type="AlphaFoldDB" id="A0A285S7K2"/>
<evidence type="ECO:0000256" key="3">
    <source>
        <dbReference type="ARBA" id="ARBA00022448"/>
    </source>
</evidence>
<dbReference type="PROSITE" id="PS01040">
    <property type="entry name" value="SBP_BACTERIAL_5"/>
    <property type="match status" value="1"/>
</dbReference>
<dbReference type="InterPro" id="IPR023765">
    <property type="entry name" value="SBP_5_CS"/>
</dbReference>
<keyword evidence="9" id="KW-1185">Reference proteome</keyword>
<gene>
    <name evidence="8" type="ORF">SAMN05421512_104150</name>
</gene>
<dbReference type="PANTHER" id="PTHR30290:SF9">
    <property type="entry name" value="OLIGOPEPTIDE-BINDING PROTEIN APPA"/>
    <property type="match status" value="1"/>
</dbReference>
<dbReference type="PROSITE" id="PS51318">
    <property type="entry name" value="TAT"/>
    <property type="match status" value="1"/>
</dbReference>
<dbReference type="GO" id="GO:0043190">
    <property type="term" value="C:ATP-binding cassette (ABC) transporter complex"/>
    <property type="evidence" value="ECO:0007669"/>
    <property type="project" value="InterPro"/>
</dbReference>
<dbReference type="GO" id="GO:1904680">
    <property type="term" value="F:peptide transmembrane transporter activity"/>
    <property type="evidence" value="ECO:0007669"/>
    <property type="project" value="TreeGrafter"/>
</dbReference>
<dbReference type="InterPro" id="IPR030678">
    <property type="entry name" value="Peptide/Ni-bd"/>
</dbReference>
<dbReference type="STRING" id="538381.GCA_001696535_00244"/>
<evidence type="ECO:0000256" key="2">
    <source>
        <dbReference type="ARBA" id="ARBA00005695"/>
    </source>
</evidence>
<dbReference type="RefSeq" id="WP_067215095.1">
    <property type="nucleotide sequence ID" value="NZ_MBQE01000001.1"/>
</dbReference>
<dbReference type="Gene3D" id="3.40.190.10">
    <property type="entry name" value="Periplasmic binding protein-like II"/>
    <property type="match status" value="1"/>
</dbReference>
<dbReference type="EMBL" id="OBML01000004">
    <property type="protein sequence ID" value="SOC03499.1"/>
    <property type="molecule type" value="Genomic_DNA"/>
</dbReference>
<keyword evidence="4" id="KW-0732">Signal</keyword>
<dbReference type="CDD" id="cd08503">
    <property type="entry name" value="PBP2_NikA_DppA_OppA_like_17"/>
    <property type="match status" value="1"/>
</dbReference>
<dbReference type="Pfam" id="PF00496">
    <property type="entry name" value="SBP_bac_5"/>
    <property type="match status" value="1"/>
</dbReference>
<evidence type="ECO:0000313" key="8">
    <source>
        <dbReference type="EMBL" id="SOC03499.1"/>
    </source>
</evidence>
<dbReference type="PANTHER" id="PTHR30290">
    <property type="entry name" value="PERIPLASMIC BINDING COMPONENT OF ABC TRANSPORTER"/>
    <property type="match status" value="1"/>
</dbReference>
<dbReference type="Proteomes" id="UP000219331">
    <property type="component" value="Unassembled WGS sequence"/>
</dbReference>
<protein>
    <submittedName>
        <fullName evidence="8">Peptide/nickel transport system substrate-binding protein</fullName>
    </submittedName>
</protein>
<evidence type="ECO:0000256" key="5">
    <source>
        <dbReference type="SAM" id="MobiDB-lite"/>
    </source>
</evidence>
<dbReference type="GO" id="GO:0015833">
    <property type="term" value="P:peptide transport"/>
    <property type="evidence" value="ECO:0007669"/>
    <property type="project" value="TreeGrafter"/>
</dbReference>
<dbReference type="Gene3D" id="3.10.105.10">
    <property type="entry name" value="Dipeptide-binding Protein, Domain 3"/>
    <property type="match status" value="1"/>
</dbReference>
<evidence type="ECO:0000256" key="4">
    <source>
        <dbReference type="ARBA" id="ARBA00022729"/>
    </source>
</evidence>
<feature type="domain" description="Solute-binding protein family 5" evidence="7">
    <location>
        <begin position="119"/>
        <end position="463"/>
    </location>
</feature>
<proteinExistence type="inferred from homology"/>
<comment type="similarity">
    <text evidence="2">Belongs to the bacterial solute-binding protein 5 family.</text>
</comment>
<dbReference type="InterPro" id="IPR039424">
    <property type="entry name" value="SBP_5"/>
</dbReference>
<evidence type="ECO:0000256" key="1">
    <source>
        <dbReference type="ARBA" id="ARBA00004418"/>
    </source>
</evidence>
<dbReference type="InterPro" id="IPR000914">
    <property type="entry name" value="SBP_5_dom"/>
</dbReference>
<feature type="transmembrane region" description="Helical" evidence="6">
    <location>
        <begin position="31"/>
        <end position="49"/>
    </location>
</feature>
<accession>A0A285S7K2</accession>
<dbReference type="PIRSF" id="PIRSF002741">
    <property type="entry name" value="MppA"/>
    <property type="match status" value="1"/>
</dbReference>
<keyword evidence="3" id="KW-0813">Transport</keyword>
<dbReference type="GO" id="GO:0030288">
    <property type="term" value="C:outer membrane-bounded periplasmic space"/>
    <property type="evidence" value="ECO:0007669"/>
    <property type="project" value="UniProtKB-ARBA"/>
</dbReference>
<evidence type="ECO:0000313" key="9">
    <source>
        <dbReference type="Proteomes" id="UP000219331"/>
    </source>
</evidence>
<comment type="subcellular location">
    <subcellularLocation>
        <location evidence="1">Periplasm</location>
    </subcellularLocation>
</comment>